<dbReference type="InterPro" id="IPR007527">
    <property type="entry name" value="Znf_SWIM"/>
</dbReference>
<evidence type="ECO:0000256" key="5">
    <source>
        <dbReference type="SAM" id="MobiDB-lite"/>
    </source>
</evidence>
<feature type="domain" description="SWIM-type" evidence="6">
    <location>
        <begin position="144"/>
        <end position="185"/>
    </location>
</feature>
<dbReference type="PROSITE" id="PS50966">
    <property type="entry name" value="ZF_SWIM"/>
    <property type="match status" value="1"/>
</dbReference>
<comment type="caution">
    <text evidence="7">The sequence shown here is derived from an EMBL/GenBank/DDBJ whole genome shotgun (WGS) entry which is preliminary data.</text>
</comment>
<evidence type="ECO:0000256" key="4">
    <source>
        <dbReference type="PROSITE-ProRule" id="PRU00325"/>
    </source>
</evidence>
<dbReference type="EMBL" id="JANJYI010000001">
    <property type="protein sequence ID" value="KAK2662118.1"/>
    <property type="molecule type" value="Genomic_DNA"/>
</dbReference>
<dbReference type="SMART" id="SM00575">
    <property type="entry name" value="ZnF_PMZ"/>
    <property type="match status" value="1"/>
</dbReference>
<keyword evidence="3" id="KW-0862">Zinc</keyword>
<sequence length="290" mass="32622">MTKWVNVPRCVSYDGLVKLETTNCEQDDNLCNLPTSQPVYGGFFLQLTGYRSIPSVHPSVFNDETIEDEENNQWPDTNNIDDSLIPYVDRGSHDDEDWHDGVGCGSGSVGGHGCTSPSGFATFSSVSFREDEKYTVRPIDSVNFNVKDGNKDSLVNLSEKTCSCVKFEVDKLPCRHALAAVRYAKKPLPDYYGDCYKTTSWVEAYAETIFPVGHPNNWNIPEDVQSKIVLPPPFHAQAGRPRKKRFKSVREHGNGKPRNCTIVKNWVTSDKITGTHSLLRLHHHAHPYHL</sequence>
<keyword evidence="8" id="KW-1185">Reference proteome</keyword>
<protein>
    <recommendedName>
        <fullName evidence="6">SWIM-type domain-containing protein</fullName>
    </recommendedName>
</protein>
<evidence type="ECO:0000256" key="3">
    <source>
        <dbReference type="ARBA" id="ARBA00022833"/>
    </source>
</evidence>
<evidence type="ECO:0000313" key="8">
    <source>
        <dbReference type="Proteomes" id="UP001280121"/>
    </source>
</evidence>
<accession>A0AAD9XMS4</accession>
<gene>
    <name evidence="7" type="ORF">Ddye_000692</name>
</gene>
<dbReference type="Proteomes" id="UP001280121">
    <property type="component" value="Unassembled WGS sequence"/>
</dbReference>
<evidence type="ECO:0000256" key="2">
    <source>
        <dbReference type="ARBA" id="ARBA00022771"/>
    </source>
</evidence>
<dbReference type="GO" id="GO:0008270">
    <property type="term" value="F:zinc ion binding"/>
    <property type="evidence" value="ECO:0007669"/>
    <property type="project" value="UniProtKB-KW"/>
</dbReference>
<organism evidence="7 8">
    <name type="scientific">Dipteronia dyeriana</name>
    <dbReference type="NCBI Taxonomy" id="168575"/>
    <lineage>
        <taxon>Eukaryota</taxon>
        <taxon>Viridiplantae</taxon>
        <taxon>Streptophyta</taxon>
        <taxon>Embryophyta</taxon>
        <taxon>Tracheophyta</taxon>
        <taxon>Spermatophyta</taxon>
        <taxon>Magnoliopsida</taxon>
        <taxon>eudicotyledons</taxon>
        <taxon>Gunneridae</taxon>
        <taxon>Pentapetalae</taxon>
        <taxon>rosids</taxon>
        <taxon>malvids</taxon>
        <taxon>Sapindales</taxon>
        <taxon>Sapindaceae</taxon>
        <taxon>Hippocastanoideae</taxon>
        <taxon>Acereae</taxon>
        <taxon>Dipteronia</taxon>
    </lineage>
</organism>
<dbReference type="InterPro" id="IPR006564">
    <property type="entry name" value="Znf_PMZ"/>
</dbReference>
<keyword evidence="2 4" id="KW-0863">Zinc-finger</keyword>
<evidence type="ECO:0000259" key="6">
    <source>
        <dbReference type="PROSITE" id="PS50966"/>
    </source>
</evidence>
<dbReference type="AlphaFoldDB" id="A0AAD9XMS4"/>
<reference evidence="7" key="1">
    <citation type="journal article" date="2023" name="Plant J.">
        <title>Genome sequences and population genomics provide insights into the demographic history, inbreeding, and mutation load of two 'living fossil' tree species of Dipteronia.</title>
        <authorList>
            <person name="Feng Y."/>
            <person name="Comes H.P."/>
            <person name="Chen J."/>
            <person name="Zhu S."/>
            <person name="Lu R."/>
            <person name="Zhang X."/>
            <person name="Li P."/>
            <person name="Qiu J."/>
            <person name="Olsen K.M."/>
            <person name="Qiu Y."/>
        </authorList>
    </citation>
    <scope>NUCLEOTIDE SEQUENCE</scope>
    <source>
        <strain evidence="7">KIB01</strain>
    </source>
</reference>
<dbReference type="Pfam" id="PF04434">
    <property type="entry name" value="SWIM"/>
    <property type="match status" value="1"/>
</dbReference>
<proteinExistence type="predicted"/>
<feature type="region of interest" description="Disordered" evidence="5">
    <location>
        <begin position="234"/>
        <end position="257"/>
    </location>
</feature>
<keyword evidence="1" id="KW-0479">Metal-binding</keyword>
<evidence type="ECO:0000256" key="1">
    <source>
        <dbReference type="ARBA" id="ARBA00022723"/>
    </source>
</evidence>
<evidence type="ECO:0000313" key="7">
    <source>
        <dbReference type="EMBL" id="KAK2662118.1"/>
    </source>
</evidence>
<name>A0AAD9XMS4_9ROSI</name>